<name>A0A8K0IP89_COCNU</name>
<keyword evidence="2" id="KW-1185">Reference proteome</keyword>
<dbReference type="GO" id="GO:0016829">
    <property type="term" value="F:lyase activity"/>
    <property type="evidence" value="ECO:0007669"/>
    <property type="project" value="UniProtKB-KW"/>
</dbReference>
<accession>A0A8K0IP89</accession>
<evidence type="ECO:0000313" key="1">
    <source>
        <dbReference type="EMBL" id="KAG1362748.1"/>
    </source>
</evidence>
<reference evidence="1" key="1">
    <citation type="journal article" date="2017" name="Gigascience">
        <title>The genome draft of coconut (Cocos nucifera).</title>
        <authorList>
            <person name="Xiao Y."/>
            <person name="Xu P."/>
            <person name="Fan H."/>
            <person name="Baudouin L."/>
            <person name="Xia W."/>
            <person name="Bocs S."/>
            <person name="Xu J."/>
            <person name="Li Q."/>
            <person name="Guo A."/>
            <person name="Zhou L."/>
            <person name="Li J."/>
            <person name="Wu Y."/>
            <person name="Ma Z."/>
            <person name="Armero A."/>
            <person name="Issali A.E."/>
            <person name="Liu N."/>
            <person name="Peng M."/>
            <person name="Yang Y."/>
        </authorList>
    </citation>
    <scope>NUCLEOTIDE SEQUENCE</scope>
    <source>
        <tissue evidence="1">Spear leaf of Hainan Tall coconut</tissue>
    </source>
</reference>
<gene>
    <name evidence="1" type="ORF">COCNU_10G009670</name>
</gene>
<dbReference type="OrthoDB" id="498125at2759"/>
<dbReference type="AlphaFoldDB" id="A0A8K0IP89"/>
<keyword evidence="1" id="KW-0456">Lyase</keyword>
<sequence>MPPSSATASFGSLWISKCYNKMPYRRKLINAYRFLYKEKDMEWGFSWSGNPVGK</sequence>
<proteinExistence type="predicted"/>
<evidence type="ECO:0000313" key="2">
    <source>
        <dbReference type="Proteomes" id="UP000797356"/>
    </source>
</evidence>
<organism evidence="1 2">
    <name type="scientific">Cocos nucifera</name>
    <name type="common">Coconut palm</name>
    <dbReference type="NCBI Taxonomy" id="13894"/>
    <lineage>
        <taxon>Eukaryota</taxon>
        <taxon>Viridiplantae</taxon>
        <taxon>Streptophyta</taxon>
        <taxon>Embryophyta</taxon>
        <taxon>Tracheophyta</taxon>
        <taxon>Spermatophyta</taxon>
        <taxon>Magnoliopsida</taxon>
        <taxon>Liliopsida</taxon>
        <taxon>Arecaceae</taxon>
        <taxon>Arecoideae</taxon>
        <taxon>Cocoseae</taxon>
        <taxon>Attaleinae</taxon>
        <taxon>Cocos</taxon>
    </lineage>
</organism>
<dbReference type="Proteomes" id="UP000797356">
    <property type="component" value="Chromosome 10"/>
</dbReference>
<comment type="caution">
    <text evidence="1">The sequence shown here is derived from an EMBL/GenBank/DDBJ whole genome shotgun (WGS) entry which is preliminary data.</text>
</comment>
<protein>
    <submittedName>
        <fullName evidence="1">Putative DNA-(Apurinic or apyrimidinic site) lyase</fullName>
    </submittedName>
</protein>
<dbReference type="EMBL" id="CM017881">
    <property type="protein sequence ID" value="KAG1362748.1"/>
    <property type="molecule type" value="Genomic_DNA"/>
</dbReference>
<reference evidence="1" key="2">
    <citation type="submission" date="2019-07" db="EMBL/GenBank/DDBJ databases">
        <authorList>
            <person name="Yang Y."/>
            <person name="Bocs S."/>
            <person name="Baudouin L."/>
        </authorList>
    </citation>
    <scope>NUCLEOTIDE SEQUENCE</scope>
    <source>
        <tissue evidence="1">Spear leaf of Hainan Tall coconut</tissue>
    </source>
</reference>